<reference evidence="10" key="1">
    <citation type="submission" date="2020-05" db="EMBL/GenBank/DDBJ databases">
        <authorList>
            <person name="Zeng H."/>
            <person name="Chan Y.K."/>
            <person name="Watt R.M."/>
        </authorList>
    </citation>
    <scope>NUCLEOTIDE SEQUENCE</scope>
    <source>
        <strain evidence="10">ATCC 700773</strain>
    </source>
</reference>
<feature type="domain" description="HAMP" evidence="9">
    <location>
        <begin position="319"/>
        <end position="371"/>
    </location>
</feature>
<evidence type="ECO:0000313" key="10">
    <source>
        <dbReference type="EMBL" id="QTQ11451.1"/>
    </source>
</evidence>
<organism evidence="10 11">
    <name type="scientific">Treponema parvum</name>
    <dbReference type="NCBI Taxonomy" id="138851"/>
    <lineage>
        <taxon>Bacteria</taxon>
        <taxon>Pseudomonadati</taxon>
        <taxon>Spirochaetota</taxon>
        <taxon>Spirochaetia</taxon>
        <taxon>Spirochaetales</taxon>
        <taxon>Treponemataceae</taxon>
        <taxon>Treponema</taxon>
    </lineage>
</organism>
<comment type="subcellular location">
    <subcellularLocation>
        <location evidence="1">Cell envelope</location>
    </subcellularLocation>
</comment>
<evidence type="ECO:0000313" key="11">
    <source>
        <dbReference type="Proteomes" id="UP000671995"/>
    </source>
</evidence>
<dbReference type="InterPro" id="IPR001054">
    <property type="entry name" value="A/G_cyclase"/>
</dbReference>
<dbReference type="PANTHER" id="PTHR43081">
    <property type="entry name" value="ADENYLATE CYCLASE, TERMINAL-DIFFERENTIATION SPECIFIC-RELATED"/>
    <property type="match status" value="1"/>
</dbReference>
<dbReference type="InterPro" id="IPR029787">
    <property type="entry name" value="Nucleotide_cyclase"/>
</dbReference>
<dbReference type="Proteomes" id="UP000671995">
    <property type="component" value="Chromosome"/>
</dbReference>
<dbReference type="GO" id="GO:0016020">
    <property type="term" value="C:membrane"/>
    <property type="evidence" value="ECO:0007669"/>
    <property type="project" value="InterPro"/>
</dbReference>
<dbReference type="GO" id="GO:0035556">
    <property type="term" value="P:intracellular signal transduction"/>
    <property type="evidence" value="ECO:0007669"/>
    <property type="project" value="InterPro"/>
</dbReference>
<feature type="transmembrane region" description="Helical" evidence="7">
    <location>
        <begin position="21"/>
        <end position="43"/>
    </location>
</feature>
<evidence type="ECO:0000259" key="9">
    <source>
        <dbReference type="PROSITE" id="PS50885"/>
    </source>
</evidence>
<comment type="similarity">
    <text evidence="2">Belongs to the adenylyl cyclase class-3 family.</text>
</comment>
<accession>A0A975EZ15</accession>
<dbReference type="Pfam" id="PF00211">
    <property type="entry name" value="Guanylate_cyc"/>
    <property type="match status" value="1"/>
</dbReference>
<dbReference type="Pfam" id="PF00672">
    <property type="entry name" value="HAMP"/>
    <property type="match status" value="1"/>
</dbReference>
<dbReference type="SUPFAM" id="SSF158472">
    <property type="entry name" value="HAMP domain-like"/>
    <property type="match status" value="1"/>
</dbReference>
<evidence type="ECO:0000256" key="2">
    <source>
        <dbReference type="ARBA" id="ARBA00005381"/>
    </source>
</evidence>
<dbReference type="InterPro" id="IPR050697">
    <property type="entry name" value="Adenylyl/Guanylyl_Cyclase_3/4"/>
</dbReference>
<dbReference type="PANTHER" id="PTHR43081:SF1">
    <property type="entry name" value="ADENYLATE CYCLASE, TERMINAL-DIFFERENTIATION SPECIFIC"/>
    <property type="match status" value="1"/>
</dbReference>
<dbReference type="EMBL" id="CP054257">
    <property type="protein sequence ID" value="QTQ11451.1"/>
    <property type="molecule type" value="Genomic_DNA"/>
</dbReference>
<keyword evidence="6 7" id="KW-0472">Membrane</keyword>
<reference evidence="10" key="2">
    <citation type="journal article" date="2021" name="Microbiol. Resour. Announc.">
        <title>Complete Genome Sequences of Three Human Oral Treponema parvum Isolates.</title>
        <authorList>
            <person name="Zeng H."/>
            <person name="Watt R.M."/>
        </authorList>
    </citation>
    <scope>NUCLEOTIDE SEQUENCE</scope>
    <source>
        <strain evidence="10">ATCC 700773</strain>
    </source>
</reference>
<dbReference type="GO" id="GO:0006171">
    <property type="term" value="P:cAMP biosynthetic process"/>
    <property type="evidence" value="ECO:0007669"/>
    <property type="project" value="TreeGrafter"/>
</dbReference>
<dbReference type="PROSITE" id="PS50125">
    <property type="entry name" value="GUANYLATE_CYCLASE_2"/>
    <property type="match status" value="1"/>
</dbReference>
<dbReference type="FunFam" id="3.30.70.1230:FF:000016">
    <property type="entry name" value="Adenylate/guanylate cyclase domain-containing protein"/>
    <property type="match status" value="1"/>
</dbReference>
<dbReference type="GO" id="GO:0004016">
    <property type="term" value="F:adenylate cyclase activity"/>
    <property type="evidence" value="ECO:0007669"/>
    <property type="project" value="UniProtKB-ARBA"/>
</dbReference>
<dbReference type="PROSITE" id="PS50885">
    <property type="entry name" value="HAMP"/>
    <property type="match status" value="1"/>
</dbReference>
<dbReference type="InterPro" id="IPR003660">
    <property type="entry name" value="HAMP_dom"/>
</dbReference>
<dbReference type="CDD" id="cd07302">
    <property type="entry name" value="CHD"/>
    <property type="match status" value="1"/>
</dbReference>
<protein>
    <submittedName>
        <fullName evidence="10">HAMP domain-containing protein</fullName>
    </submittedName>
</protein>
<evidence type="ECO:0000256" key="6">
    <source>
        <dbReference type="ARBA" id="ARBA00023136"/>
    </source>
</evidence>
<dbReference type="CDD" id="cd06225">
    <property type="entry name" value="HAMP"/>
    <property type="match status" value="1"/>
</dbReference>
<evidence type="ECO:0000256" key="5">
    <source>
        <dbReference type="ARBA" id="ARBA00022989"/>
    </source>
</evidence>
<keyword evidence="3" id="KW-1003">Cell membrane</keyword>
<evidence type="ECO:0000256" key="1">
    <source>
        <dbReference type="ARBA" id="ARBA00004196"/>
    </source>
</evidence>
<proteinExistence type="inferred from homology"/>
<dbReference type="Gene3D" id="1.10.8.500">
    <property type="entry name" value="HAMP domain in histidine kinase"/>
    <property type="match status" value="1"/>
</dbReference>
<dbReference type="Gene3D" id="3.30.70.1230">
    <property type="entry name" value="Nucleotide cyclase"/>
    <property type="match status" value="1"/>
</dbReference>
<evidence type="ECO:0000256" key="3">
    <source>
        <dbReference type="ARBA" id="ARBA00022475"/>
    </source>
</evidence>
<dbReference type="GO" id="GO:0030313">
    <property type="term" value="C:cell envelope"/>
    <property type="evidence" value="ECO:0007669"/>
    <property type="project" value="UniProtKB-SubCell"/>
</dbReference>
<dbReference type="SUPFAM" id="SSF55073">
    <property type="entry name" value="Nucleotide cyclase"/>
    <property type="match status" value="1"/>
</dbReference>
<dbReference type="CDD" id="cd18774">
    <property type="entry name" value="PDC2_HK_sensor"/>
    <property type="match status" value="1"/>
</dbReference>
<gene>
    <name evidence="10" type="ORF">HRI96_04100</name>
</gene>
<name>A0A975EZ15_9SPIR</name>
<dbReference type="AlphaFoldDB" id="A0A975EZ15"/>
<keyword evidence="5 7" id="KW-1133">Transmembrane helix</keyword>
<dbReference type="RefSeq" id="WP_210118247.1">
    <property type="nucleotide sequence ID" value="NZ_CP054257.1"/>
</dbReference>
<dbReference type="Gene3D" id="3.30.450.20">
    <property type="entry name" value="PAS domain"/>
    <property type="match status" value="1"/>
</dbReference>
<dbReference type="SMART" id="SM00304">
    <property type="entry name" value="HAMP"/>
    <property type="match status" value="1"/>
</dbReference>
<evidence type="ECO:0000256" key="4">
    <source>
        <dbReference type="ARBA" id="ARBA00022692"/>
    </source>
</evidence>
<dbReference type="SMART" id="SM00044">
    <property type="entry name" value="CYCc"/>
    <property type="match status" value="1"/>
</dbReference>
<evidence type="ECO:0000256" key="7">
    <source>
        <dbReference type="SAM" id="Phobius"/>
    </source>
</evidence>
<keyword evidence="4 7" id="KW-0812">Transmembrane</keyword>
<sequence>MPEEKKDDNRKYVKFSIGAKLVVIISVLTIVSLGIVTLLVTWFGGQDVRISAEENNRTVNAQAAGLAEKDLSSLRANAFLLLDILNRVSSSGSFAKETADFYFERNPSVAAVLVTDSRRTGGLERKLLSTSFFLSNELEPSLVDTFLAQSQDTILQTERGITHVINASPIFDIPMLVLCYPYTEKGLNQGLAVFFSAEKLSDSFGAGTLQTTYLVNGDGDILIHPDFNLVKNGANVGNFPLFTQMRENGDTNRQLLVTDNAGKKYFGSYRRLSLGDLAVLTTADADVLLEPVAETTKRNIYLGIIVLFLSVMFIWFFSKSISRPVKTLARAAERIEQGEFEIDLKPKTRDELGLLTSSFVKMGKGLAERERLKDSFGRFVNKEIAELAMRGELALGGETKDVTIFFSDIRSFTAISEKLLPSEVVEFLNEYMTSMVECVNMTHGVVDKFIGDAIMSVWGAPISVGSPKEDALNCIRAALRMRANLIVFNRGRGGDKKPIIRIGCGINSGPVVAGQIGSTQRMEYTVIGDAVNLASRTEALNKPMGTDILITEYTYELVKDHVLVEEMPSVTVKGKEKPLRMFAVINMPQEEGIPGAGAKGPKSLAQIRQALGIPTPDFAKVNLNEDEKKYKIQS</sequence>
<feature type="transmembrane region" description="Helical" evidence="7">
    <location>
        <begin position="300"/>
        <end position="318"/>
    </location>
</feature>
<feature type="domain" description="Guanylate cyclase" evidence="8">
    <location>
        <begin position="403"/>
        <end position="538"/>
    </location>
</feature>
<evidence type="ECO:0000259" key="8">
    <source>
        <dbReference type="PROSITE" id="PS50125"/>
    </source>
</evidence>